<protein>
    <recommendedName>
        <fullName evidence="4">Inhibitor I9 domain-containing protein</fullName>
    </recommendedName>
</protein>
<sequence length="165" mass="18700">MKLTIFLPLLALASSAAISTSNIIQLEECFNSVLNVNVTAVTPGVEDENIHIDLHEDAPEIAQDHIEDLKKCLRQFAGNRSVSFSSWTNENDDHIFNVMFYNEPPGTTFKQVIARYVEDSKKQESRNFEYGSMLVLYYASTSRLFQSSRSRHHAFLKAGGSLFLY</sequence>
<evidence type="ECO:0000256" key="1">
    <source>
        <dbReference type="SAM" id="SignalP"/>
    </source>
</evidence>
<feature type="signal peptide" evidence="1">
    <location>
        <begin position="1"/>
        <end position="17"/>
    </location>
</feature>
<accession>A0A2V1AQL4</accession>
<keyword evidence="1" id="KW-0732">Signal</keyword>
<evidence type="ECO:0000313" key="3">
    <source>
        <dbReference type="Proteomes" id="UP000244309"/>
    </source>
</evidence>
<dbReference type="VEuPathDB" id="FungiDB:CXQ85_001556"/>
<dbReference type="EMBL" id="PKFO01000001">
    <property type="protein sequence ID" value="PVH19251.1"/>
    <property type="molecule type" value="Genomic_DNA"/>
</dbReference>
<evidence type="ECO:0000313" key="2">
    <source>
        <dbReference type="EMBL" id="PVH19251.1"/>
    </source>
</evidence>
<gene>
    <name evidence="2" type="ORF">CXQ85_001556</name>
</gene>
<proteinExistence type="predicted"/>
<dbReference type="RefSeq" id="XP_025340191.1">
    <property type="nucleotide sequence ID" value="XM_025485260.1"/>
</dbReference>
<dbReference type="Proteomes" id="UP000244309">
    <property type="component" value="Unassembled WGS sequence"/>
</dbReference>
<organism evidence="2 3">
    <name type="scientific">Candidozyma haemuli</name>
    <dbReference type="NCBI Taxonomy" id="45357"/>
    <lineage>
        <taxon>Eukaryota</taxon>
        <taxon>Fungi</taxon>
        <taxon>Dikarya</taxon>
        <taxon>Ascomycota</taxon>
        <taxon>Saccharomycotina</taxon>
        <taxon>Pichiomycetes</taxon>
        <taxon>Metschnikowiaceae</taxon>
        <taxon>Candidozyma</taxon>
    </lineage>
</organism>
<dbReference type="AlphaFoldDB" id="A0A2V1AQL4"/>
<reference evidence="2 3" key="1">
    <citation type="submission" date="2017-12" db="EMBL/GenBank/DDBJ databases">
        <title>Genome Sequence of a Multidrug-Resistant Candida haemulonii Isolate from a Patient with Chronic Leg Ulcers in Israel.</title>
        <authorList>
            <person name="Chow N.A."/>
            <person name="Gade L."/>
            <person name="Batra D."/>
            <person name="Rowe L.A."/>
            <person name="Ben-Ami R."/>
            <person name="Loparev V.N."/>
            <person name="Litvintseva A.P."/>
        </authorList>
    </citation>
    <scope>NUCLEOTIDE SEQUENCE [LARGE SCALE GENOMIC DNA]</scope>
    <source>
        <strain evidence="2 3">B11899</strain>
    </source>
</reference>
<dbReference type="GeneID" id="37006887"/>
<keyword evidence="3" id="KW-1185">Reference proteome</keyword>
<name>A0A2V1AQL4_9ASCO</name>
<feature type="chain" id="PRO_5015852304" description="Inhibitor I9 domain-containing protein" evidence="1">
    <location>
        <begin position="18"/>
        <end position="165"/>
    </location>
</feature>
<comment type="caution">
    <text evidence="2">The sequence shown here is derived from an EMBL/GenBank/DDBJ whole genome shotgun (WGS) entry which is preliminary data.</text>
</comment>
<evidence type="ECO:0008006" key="4">
    <source>
        <dbReference type="Google" id="ProtNLM"/>
    </source>
</evidence>